<reference evidence="1 2" key="1">
    <citation type="submission" date="2018-06" db="EMBL/GenBank/DDBJ databases">
        <title>Genomic Encyclopedia of Type Strains, Phase IV (KMG-IV): sequencing the most valuable type-strain genomes for metagenomic binning, comparative biology and taxonomic classification.</title>
        <authorList>
            <person name="Goeker M."/>
        </authorList>
    </citation>
    <scope>NUCLEOTIDE SEQUENCE [LARGE SCALE GENOMIC DNA]</scope>
    <source>
        <strain evidence="1 2">DSM 22112</strain>
    </source>
</reference>
<dbReference type="Gene3D" id="1.20.1660.10">
    <property type="entry name" value="Hypothetical protein (EF3068)"/>
    <property type="match status" value="1"/>
</dbReference>
<gene>
    <name evidence="1" type="ORF">DES36_10379</name>
</gene>
<dbReference type="PANTHER" id="PTHR34070">
    <property type="entry name" value="ARMADILLO-TYPE FOLD"/>
    <property type="match status" value="1"/>
</dbReference>
<dbReference type="RefSeq" id="WP_113919753.1">
    <property type="nucleotide sequence ID" value="NZ_QNRX01000003.1"/>
</dbReference>
<dbReference type="AlphaFoldDB" id="A0A366IEH8"/>
<dbReference type="InterPro" id="IPR016024">
    <property type="entry name" value="ARM-type_fold"/>
</dbReference>
<keyword evidence="2" id="KW-1185">Reference proteome</keyword>
<name>A0A366IEH8_9FIRM</name>
<accession>A0A366IEH8</accession>
<dbReference type="EMBL" id="QNRX01000003">
    <property type="protein sequence ID" value="RBP68318.1"/>
    <property type="molecule type" value="Genomic_DNA"/>
</dbReference>
<dbReference type="PANTHER" id="PTHR34070:SF1">
    <property type="entry name" value="DNA ALKYLATION REPAIR PROTEIN"/>
    <property type="match status" value="1"/>
</dbReference>
<dbReference type="SUPFAM" id="SSF48371">
    <property type="entry name" value="ARM repeat"/>
    <property type="match status" value="1"/>
</dbReference>
<sequence>MNIFEEFYNNKNEVQAVSMAKYMKNLFSFLGLKKPERAAISKAFLSERKKDTEVDWKFIHQCFKMPEREFQYLAIDYMEKVIDLFTPDDMQRITQLLIIKSWWDSVDAINKIVGHIAMKYPEVKEGHILKWMKSNNIWLNRISIIFQLKYKEKTDTEFLGTAIICNSQTEEFFINKAIGWALREYSKTNKEWVRAFIEHNELSKLSIREGSKYI</sequence>
<dbReference type="Pfam" id="PF08713">
    <property type="entry name" value="DNA_alkylation"/>
    <property type="match status" value="1"/>
</dbReference>
<dbReference type="CDD" id="cd07064">
    <property type="entry name" value="AlkD_like_1"/>
    <property type="match status" value="1"/>
</dbReference>
<dbReference type="InterPro" id="IPR014825">
    <property type="entry name" value="DNA_alkylation"/>
</dbReference>
<dbReference type="OrthoDB" id="9775346at2"/>
<evidence type="ECO:0000313" key="2">
    <source>
        <dbReference type="Proteomes" id="UP000253490"/>
    </source>
</evidence>
<proteinExistence type="predicted"/>
<dbReference type="Proteomes" id="UP000253490">
    <property type="component" value="Unassembled WGS sequence"/>
</dbReference>
<protein>
    <submittedName>
        <fullName evidence="1">3-methyladenine DNA glycosylase AlkD</fullName>
    </submittedName>
</protein>
<evidence type="ECO:0000313" key="1">
    <source>
        <dbReference type="EMBL" id="RBP68318.1"/>
    </source>
</evidence>
<comment type="caution">
    <text evidence="1">The sequence shown here is derived from an EMBL/GenBank/DDBJ whole genome shotgun (WGS) entry which is preliminary data.</text>
</comment>
<dbReference type="Gene3D" id="1.25.40.290">
    <property type="entry name" value="ARM repeat domains"/>
    <property type="match status" value="1"/>
</dbReference>
<organism evidence="1 2">
    <name type="scientific">Alkalibaculum bacchi</name>
    <dbReference type="NCBI Taxonomy" id="645887"/>
    <lineage>
        <taxon>Bacteria</taxon>
        <taxon>Bacillati</taxon>
        <taxon>Bacillota</taxon>
        <taxon>Clostridia</taxon>
        <taxon>Eubacteriales</taxon>
        <taxon>Eubacteriaceae</taxon>
        <taxon>Alkalibaculum</taxon>
    </lineage>
</organism>